<accession>F4S7E1</accession>
<dbReference type="VEuPathDB" id="FungiDB:MELLADRAFT_68599"/>
<name>F4S7E1_MELLP</name>
<organism evidence="9">
    <name type="scientific">Melampsora larici-populina (strain 98AG31 / pathotype 3-4-7)</name>
    <name type="common">Poplar leaf rust fungus</name>
    <dbReference type="NCBI Taxonomy" id="747676"/>
    <lineage>
        <taxon>Eukaryota</taxon>
        <taxon>Fungi</taxon>
        <taxon>Dikarya</taxon>
        <taxon>Basidiomycota</taxon>
        <taxon>Pucciniomycotina</taxon>
        <taxon>Pucciniomycetes</taxon>
        <taxon>Pucciniales</taxon>
        <taxon>Melampsoraceae</taxon>
        <taxon>Melampsora</taxon>
    </lineage>
</organism>
<keyword evidence="2 5" id="KW-0802">TPR repeat</keyword>
<feature type="compositionally biased region" description="Low complexity" evidence="6">
    <location>
        <begin position="108"/>
        <end position="132"/>
    </location>
</feature>
<proteinExistence type="inferred from homology"/>
<dbReference type="InterPro" id="IPR011990">
    <property type="entry name" value="TPR-like_helical_dom_sf"/>
</dbReference>
<dbReference type="SUPFAM" id="SSF48452">
    <property type="entry name" value="TPR-like"/>
    <property type="match status" value="1"/>
</dbReference>
<evidence type="ECO:0000256" key="2">
    <source>
        <dbReference type="ARBA" id="ARBA00022803"/>
    </source>
</evidence>
<dbReference type="GO" id="GO:0101031">
    <property type="term" value="C:protein folding chaperone complex"/>
    <property type="evidence" value="ECO:0007669"/>
    <property type="project" value="TreeGrafter"/>
</dbReference>
<protein>
    <recommendedName>
        <fullName evidence="4">RNA polymerase II-associated protein 3</fullName>
    </recommendedName>
</protein>
<dbReference type="InterPro" id="IPR051966">
    <property type="entry name" value="RPAP3"/>
</dbReference>
<keyword evidence="1" id="KW-0677">Repeat</keyword>
<dbReference type="OrthoDB" id="629492at2759"/>
<evidence type="ECO:0000256" key="3">
    <source>
        <dbReference type="ARBA" id="ARBA00038275"/>
    </source>
</evidence>
<dbReference type="eggNOG" id="KOG4648">
    <property type="taxonomic scope" value="Eukaryota"/>
</dbReference>
<evidence type="ECO:0000256" key="5">
    <source>
        <dbReference type="PROSITE-ProRule" id="PRU00339"/>
    </source>
</evidence>
<dbReference type="GeneID" id="18931067"/>
<evidence type="ECO:0000259" key="7">
    <source>
        <dbReference type="Pfam" id="PF13877"/>
    </source>
</evidence>
<sequence length="372" mass="40820">MKSDPSDHVLPCNRAMARLKLEQWKLAEQDGSRSLNLLPTPNCKAHFRRGLARKGMKRWAEAKQDFEAAYTIEPSNASIATELAFVKSQLEPTATDPDPSSRGKVVGPSSNPTPSSLSSSSSCPPISVTSTSLDEPSTSSISQTSALLGQSTQILNGDSPGLNLIREVSTRRFDPSKKSEKASETPTSTLNSFSTLKDIRKKKENGGYSFTKRDDANVSFTASSSPKATKTSLPMVRDDIRTTSQTAFPPSSPVYSFSELERQWGMSARPDARWCILKGIHAAHLPTIFGEHLEPNFLDQMIEAFEVPQRSGTQPDLAQAARLIEGLNGVSRLKTLTMFLTSEQKEVIKELLARYESIGPEKQNISLSNWDL</sequence>
<feature type="compositionally biased region" description="Polar residues" evidence="6">
    <location>
        <begin position="133"/>
        <end position="144"/>
    </location>
</feature>
<dbReference type="KEGG" id="mlr:MELLADRAFT_68599"/>
<evidence type="ECO:0000313" key="9">
    <source>
        <dbReference type="Proteomes" id="UP000001072"/>
    </source>
</evidence>
<feature type="repeat" description="TPR" evidence="5">
    <location>
        <begin position="43"/>
        <end position="76"/>
    </location>
</feature>
<evidence type="ECO:0000256" key="6">
    <source>
        <dbReference type="SAM" id="MobiDB-lite"/>
    </source>
</evidence>
<evidence type="ECO:0000256" key="4">
    <source>
        <dbReference type="ARBA" id="ARBA00040133"/>
    </source>
</evidence>
<dbReference type="STRING" id="747676.F4S7E1"/>
<dbReference type="InParanoid" id="F4S7E1"/>
<dbReference type="PANTHER" id="PTHR46423:SF1">
    <property type="entry name" value="RNA POLYMERASE II-ASSOCIATED PROTEIN 3"/>
    <property type="match status" value="1"/>
</dbReference>
<dbReference type="Proteomes" id="UP000001072">
    <property type="component" value="Unassembled WGS sequence"/>
</dbReference>
<dbReference type="InterPro" id="IPR025986">
    <property type="entry name" value="RPAP3-like_C"/>
</dbReference>
<dbReference type="RefSeq" id="XP_007417297.1">
    <property type="nucleotide sequence ID" value="XM_007417235.1"/>
</dbReference>
<comment type="similarity">
    <text evidence="3">Belongs to the RPAP3 family.</text>
</comment>
<dbReference type="PANTHER" id="PTHR46423">
    <property type="entry name" value="RNA POLYMERASE II-ASSOCIATED PROTEIN 3"/>
    <property type="match status" value="1"/>
</dbReference>
<evidence type="ECO:0000313" key="8">
    <source>
        <dbReference type="EMBL" id="EGF99390.1"/>
    </source>
</evidence>
<dbReference type="Gene3D" id="1.25.40.10">
    <property type="entry name" value="Tetratricopeptide repeat domain"/>
    <property type="match status" value="1"/>
</dbReference>
<feature type="region of interest" description="Disordered" evidence="6">
    <location>
        <begin position="170"/>
        <end position="190"/>
    </location>
</feature>
<dbReference type="SMART" id="SM00028">
    <property type="entry name" value="TPR"/>
    <property type="match status" value="2"/>
</dbReference>
<dbReference type="InterPro" id="IPR019734">
    <property type="entry name" value="TPR_rpt"/>
</dbReference>
<evidence type="ECO:0000256" key="1">
    <source>
        <dbReference type="ARBA" id="ARBA00022737"/>
    </source>
</evidence>
<gene>
    <name evidence="8" type="ORF">MELLADRAFT_68599</name>
</gene>
<dbReference type="PROSITE" id="PS50005">
    <property type="entry name" value="TPR"/>
    <property type="match status" value="1"/>
</dbReference>
<dbReference type="HOGENOM" id="CLU_023272_0_0_1"/>
<feature type="region of interest" description="Disordered" evidence="6">
    <location>
        <begin position="91"/>
        <end position="144"/>
    </location>
</feature>
<feature type="compositionally biased region" description="Basic and acidic residues" evidence="6">
    <location>
        <begin position="170"/>
        <end position="183"/>
    </location>
</feature>
<reference evidence="9" key="1">
    <citation type="journal article" date="2011" name="Proc. Natl. Acad. Sci. U.S.A.">
        <title>Obligate biotrophy features unraveled by the genomic analysis of rust fungi.</title>
        <authorList>
            <person name="Duplessis S."/>
            <person name="Cuomo C.A."/>
            <person name="Lin Y.-C."/>
            <person name="Aerts A."/>
            <person name="Tisserant E."/>
            <person name="Veneault-Fourrey C."/>
            <person name="Joly D.L."/>
            <person name="Hacquard S."/>
            <person name="Amselem J."/>
            <person name="Cantarel B.L."/>
            <person name="Chiu R."/>
            <person name="Coutinho P.M."/>
            <person name="Feau N."/>
            <person name="Field M."/>
            <person name="Frey P."/>
            <person name="Gelhaye E."/>
            <person name="Goldberg J."/>
            <person name="Grabherr M.G."/>
            <person name="Kodira C.D."/>
            <person name="Kohler A."/>
            <person name="Kuees U."/>
            <person name="Lindquist E.A."/>
            <person name="Lucas S.M."/>
            <person name="Mago R."/>
            <person name="Mauceli E."/>
            <person name="Morin E."/>
            <person name="Murat C."/>
            <person name="Pangilinan J.L."/>
            <person name="Park R."/>
            <person name="Pearson M."/>
            <person name="Quesneville H."/>
            <person name="Rouhier N."/>
            <person name="Sakthikumar S."/>
            <person name="Salamov A.A."/>
            <person name="Schmutz J."/>
            <person name="Selles B."/>
            <person name="Shapiro H."/>
            <person name="Tanguay P."/>
            <person name="Tuskan G.A."/>
            <person name="Henrissat B."/>
            <person name="Van de Peer Y."/>
            <person name="Rouze P."/>
            <person name="Ellis J.G."/>
            <person name="Dodds P.N."/>
            <person name="Schein J.E."/>
            <person name="Zhong S."/>
            <person name="Hamelin R.C."/>
            <person name="Grigoriev I.V."/>
            <person name="Szabo L.J."/>
            <person name="Martin F."/>
        </authorList>
    </citation>
    <scope>NUCLEOTIDE SEQUENCE [LARGE SCALE GENOMIC DNA]</scope>
    <source>
        <strain evidence="9">98AG31 / pathotype 3-4-7</strain>
    </source>
</reference>
<keyword evidence="9" id="KW-1185">Reference proteome</keyword>
<feature type="domain" description="RNA-polymerase II-associated protein 3-like C-terminal" evidence="7">
    <location>
        <begin position="255"/>
        <end position="345"/>
    </location>
</feature>
<dbReference type="Pfam" id="PF13877">
    <property type="entry name" value="RPAP3_C"/>
    <property type="match status" value="1"/>
</dbReference>
<dbReference type="AlphaFoldDB" id="F4S7E1"/>
<dbReference type="EMBL" id="GL883159">
    <property type="protein sequence ID" value="EGF99390.1"/>
    <property type="molecule type" value="Genomic_DNA"/>
</dbReference>